<accession>A0ABS3RNJ2</accession>
<keyword evidence="4" id="KW-1185">Reference proteome</keyword>
<gene>
    <name evidence="3" type="ORF">J4709_12175</name>
</gene>
<evidence type="ECO:0000313" key="4">
    <source>
        <dbReference type="Proteomes" id="UP000680206"/>
    </source>
</evidence>
<evidence type="ECO:0000256" key="1">
    <source>
        <dbReference type="SAM" id="SignalP"/>
    </source>
</evidence>
<keyword evidence="1" id="KW-0732">Signal</keyword>
<dbReference type="PROSITE" id="PS51257">
    <property type="entry name" value="PROKAR_LIPOPROTEIN"/>
    <property type="match status" value="1"/>
</dbReference>
<dbReference type="Pfam" id="PF13349">
    <property type="entry name" value="DUF4097"/>
    <property type="match status" value="1"/>
</dbReference>
<evidence type="ECO:0000313" key="3">
    <source>
        <dbReference type="EMBL" id="MBO2458324.1"/>
    </source>
</evidence>
<reference evidence="3 4" key="1">
    <citation type="submission" date="2021-03" db="EMBL/GenBank/DDBJ databases">
        <title>Actinomadura violae sp. nov., isolated from lichen in Thailand.</title>
        <authorList>
            <person name="Kanchanasin P."/>
            <person name="Saeng-In P."/>
            <person name="Phongsopitanun W."/>
            <person name="Yuki M."/>
            <person name="Kudo T."/>
            <person name="Ohkuma M."/>
            <person name="Tanasupawat S."/>
        </authorList>
    </citation>
    <scope>NUCLEOTIDE SEQUENCE [LARGE SCALE GENOMIC DNA]</scope>
    <source>
        <strain evidence="3 4">LCR2-06</strain>
    </source>
</reference>
<evidence type="ECO:0000259" key="2">
    <source>
        <dbReference type="Pfam" id="PF13349"/>
    </source>
</evidence>
<dbReference type="RefSeq" id="WP_208240273.1">
    <property type="nucleotide sequence ID" value="NZ_JAGEPF010000007.1"/>
</dbReference>
<organism evidence="3 4">
    <name type="scientific">Actinomadura violacea</name>
    <dbReference type="NCBI Taxonomy" id="2819934"/>
    <lineage>
        <taxon>Bacteria</taxon>
        <taxon>Bacillati</taxon>
        <taxon>Actinomycetota</taxon>
        <taxon>Actinomycetes</taxon>
        <taxon>Streptosporangiales</taxon>
        <taxon>Thermomonosporaceae</taxon>
        <taxon>Actinomadura</taxon>
    </lineage>
</organism>
<protein>
    <submittedName>
        <fullName evidence="3">DUF4097 family beta strand repeat protein</fullName>
    </submittedName>
</protein>
<feature type="signal peptide" evidence="1">
    <location>
        <begin position="1"/>
        <end position="20"/>
    </location>
</feature>
<feature type="chain" id="PRO_5046188698" evidence="1">
    <location>
        <begin position="21"/>
        <end position="281"/>
    </location>
</feature>
<name>A0ABS3RNJ2_9ACTN</name>
<comment type="caution">
    <text evidence="3">The sequence shown here is derived from an EMBL/GenBank/DDBJ whole genome shotgun (WGS) entry which is preliminary data.</text>
</comment>
<proteinExistence type="predicted"/>
<feature type="domain" description="DUF4097" evidence="2">
    <location>
        <begin position="114"/>
        <end position="257"/>
    </location>
</feature>
<sequence>MGPRTTLAASAAVAALAALATGCADDFGPATNHAKDSATVTGAAPVVDIHNGSGSVRIVAGAGPVKVHRTMDYHHTRPGPIPRTAGSDGTLRLAADCDGCKIGYELTVPPATQVRVHGGSGRVDVSGVAQVRYDGGSGTVGVTRVTGPVQVRTGSGSVDVSHVGAAVTIRAASGDIGLADVGGAVVAVTSHGDLHASGLRAPSVEGRIGSGSLKLDFATAPQRVTAQSGSGNIEIRLPSQGYRIEAAAGSGSVHRRVPDSPAATALISAHSGSGDIDIDGR</sequence>
<dbReference type="Gene3D" id="2.160.20.120">
    <property type="match status" value="1"/>
</dbReference>
<dbReference type="Proteomes" id="UP000680206">
    <property type="component" value="Unassembled WGS sequence"/>
</dbReference>
<dbReference type="EMBL" id="JAGEPF010000007">
    <property type="protein sequence ID" value="MBO2458324.1"/>
    <property type="molecule type" value="Genomic_DNA"/>
</dbReference>
<dbReference type="InterPro" id="IPR025164">
    <property type="entry name" value="Toastrack_DUF4097"/>
</dbReference>